<keyword evidence="1" id="KW-0732">Signal</keyword>
<evidence type="ECO:0000313" key="3">
    <source>
        <dbReference type="Proteomes" id="UP000265618"/>
    </source>
</evidence>
<evidence type="ECO:0000256" key="1">
    <source>
        <dbReference type="SAM" id="SignalP"/>
    </source>
</evidence>
<name>A0A9K3CQI5_9EUKA</name>
<feature type="chain" id="PRO_5039898317" evidence="1">
    <location>
        <begin position="19"/>
        <end position="4241"/>
    </location>
</feature>
<keyword evidence="3" id="KW-1185">Reference proteome</keyword>
<comment type="caution">
    <text evidence="2">The sequence shown here is derived from an EMBL/GenBank/DDBJ whole genome shotgun (WGS) entry which is preliminary data.</text>
</comment>
<protein>
    <submittedName>
        <fullName evidence="2">Uncharacterized protein</fullName>
    </submittedName>
</protein>
<reference evidence="2 3" key="1">
    <citation type="journal article" date="2018" name="PLoS ONE">
        <title>The draft genome of Kipferlia bialata reveals reductive genome evolution in fornicate parasites.</title>
        <authorList>
            <person name="Tanifuji G."/>
            <person name="Takabayashi S."/>
            <person name="Kume K."/>
            <person name="Takagi M."/>
            <person name="Nakayama T."/>
            <person name="Kamikawa R."/>
            <person name="Inagaki Y."/>
            <person name="Hashimoto T."/>
        </authorList>
    </citation>
    <scope>NUCLEOTIDE SEQUENCE [LARGE SCALE GENOMIC DNA]</scope>
    <source>
        <strain evidence="2">NY0173</strain>
    </source>
</reference>
<evidence type="ECO:0000313" key="2">
    <source>
        <dbReference type="EMBL" id="GIQ81331.1"/>
    </source>
</evidence>
<gene>
    <name evidence="2" type="ORF">KIPB_002275</name>
</gene>
<organism evidence="2 3">
    <name type="scientific">Kipferlia bialata</name>
    <dbReference type="NCBI Taxonomy" id="797122"/>
    <lineage>
        <taxon>Eukaryota</taxon>
        <taxon>Metamonada</taxon>
        <taxon>Carpediemonas-like organisms</taxon>
        <taxon>Kipferlia</taxon>
    </lineage>
</organism>
<accession>A0A9K3CQI5</accession>
<dbReference type="EMBL" id="BDIP01000364">
    <property type="protein sequence ID" value="GIQ81331.1"/>
    <property type="molecule type" value="Genomic_DNA"/>
</dbReference>
<sequence length="4241" mass="418748">MIAVVALCLLCLLVPTLAQDPCATCTLIADSLQLAEPGTLPKRPILMDSPFAPQRSFSLTGPVKDKVSRRTLLAALLSAFLMFGIAWGVWLIFYFSPQSVTVNDLTALHDVIIDGEEMTLGEASEADTDFLITMGTSAHGDGVVPGASLLIEPLTNSDTAGTGALQGTVKINSVARSDTYIGGDLVVGSSTTDFVLSRPVDTVNTAGHVAPSTSLVGTSATQTGGDVYIAAGSGSSSGDVYVNGGTAASGPAGTVFLGTGSTDSLVLGQSGVVTTIEGGLAVTGSLMDVSLATGTDWSLSVSGTDDIAGNTRVVDGGDFYIAAQDGLLSGVGGGMNISAGRTDGVVSGAMTLSGASIKLTSTSTVLTGTSLGLGDGLSAVTMRMRDNSDNGSSMALAGAEFSILGMDAVTVGGTVSIAGGEGVAGGVVSIDGGTGTTEHGSVLIGGTSGNVVIGMASAETELRGDVVLPTFGGGVLYANSLTSNVAASLDLDSDTGVAIGNSSGTVSLGSPAGDVTVAASELILTQGVLGSPTDLIVTAGAGGDLRLTAGASTGSTGGSMVVDAGTGLVVGGDVVLGGSSANSVLISRTGQATRILGSGEVEETLTVHGSLTSAIETVTPVVRSAASDSLSVDTDNAMTLGASSASVSIGGTGDVTVRGDTIYVGESDQDLAIRHIAAPGGTNGGELSIVGQEASGAAVGGAVTVAGGDAGVSGAAGGSVSVVGGSGVKGGDASLDSGPYTSAPGVVTVGGTYSEQVVVGRDAVGTELLVPSETLSHTGTTMVSGTMDAAYTYSRPEHTSGPQETKFIGMGTSSTTDTGGDVIVSGGSATSGYGDVILGTSKTDSPNPAYTRALGDAWVEGSNLYLGPSVDLADCPTHEAFTITRPSSTCATPEALRIVGSQGDTAAGSVVVAGGESLSGDGGDLTLVGGAGVTAGGSVIIGDADTASVAIGPSSCVKLDVVDLADPSLTTFTVDLQQPVSIPTGGLDVSPSVVVDTVTAHDDGTTSTLTLDSGTAPSSGVVLGATSDTIDIGQANVVGGTQKTTTVYSDFGVLDADGLDLIRTGANSIAMTNADMTLASPGSVSISSTVTTPTTGSSSITLNGDTLSLSSTGGDVTLSSGHVVAGLTVGATADVNTLATNTVTSSTDSNMSMNARSGRTLAVGGSSGYVDLGRTGVDTDVLGNLKVAGTMDVTGDVTFGATLDVTGDIYVTGDTWINGNTLTLSKALPDTATCDASEAVFTITRPASDCTAPKELILLGAPGVTHAGSVVVQGGTASGNIAGDVTILGGDGYSTDGTVYVGSSHTSAVVIGPTDYVKMDITTGTLSTSLPNPIEVGSGGLQVAGSFVSDSLYSYPVAGVSGEATLTLDAGIANTRLVKLGRTSDTVEIGKADMATTVYSYASLLDSSGNPLIATTATGVEISNSDITLDSPGTVSLASSAAGGASSISMSGDTLTLTSGGSHVELSSAYVPGSLSVAGTASLTRIETPVISSSASDVFVNAPSAHTVKLANLTGDLHLGRTSQTTVVSGGLSVAEATQLLSTLTVAGTVSATGTVHANSLDALTSGPLTLGSDALSTSVVVDNTLTVTGSVNTATVQNSGGALTLSGSEVAIDGPLKVSHNAADVTLAYLTGTSAWELDTQGGGVKVSASAALIDLDADTDTVEVASPIGTLLSLTAAELAVDVTAVDFTTSAVKGGDFSVLSLAANGVSSIAVNSDVSVLDGFSLGSAGALNLNGASGVDLQIGGVDKVQLTSTSLSVTPATSFADTVTMETGKALTLDTISGIGGGALGVTSTATSLSGTLDVTGSVTVSGTHLSVAQVQAPSASDPLALQGLTVHADTDTFKTGALSSLTVTHTATSVGASATKDLTVHSDESLTLDAATDIDIGVAGGQAVSLQVASADVLSVDATSVVAYENLTVASGKTLYANTVTRTDGTILTLDTPVSITGALTLGDQDVTVAQGVELRVGVKNAGGNGGYLGVGYSVGDVLTLSSASASSYTAPSLEVASDVTVTGSVALTTIEPSSGTTVTISGATASAATFSDSLVNIHKASQFDSSVDIVGSLKVDTIDVNSGSLLTLDTDTSVAGSLAVTSGITVPSVTSLAGGDLTLSAVQQLTLDFGSGHALRLSSGAKVVDVEYNTGLSKWDLAINSEAIDLIAVTDVTINHSAVTDTFSVVSGGVTRLGLTEASMDINVTDANFNGSIVHVEDLRTDQISADDNAVIALHNSLDVTDGFKIESDGSLFLAVTDTATSAGTLSNKLSFDNGFVAVTGAAALTIDYTSVTIPNTVSLGSSLTVAGALNASGVTDAATLTLTGGSSALTVDTTTGVNINAATSFDETVTLTTNKALVLDTVTALSADIDLTATSFNVIGAADVSSTLSVTGATELKDTVALKGDVTIDPAKVLDVRGINTNGNGLTVTASSMGVVSPAVTLGSGSTLDVTTDGSSVVLEGTHELTMKSADHVYLDTVTGKHVGIKVADTQVVKVEGAQVSVYQDTVFSSGVTVGGATTMTGALTVDTVTSSGASVAIGPSVAVTSGLAAATVTASGAVTGASVSAASLSVDDIYEKTGSGGITIHNDIALSDAAFAVTAAGSMTFTVTDGVPAVFSVESAAGVLTLDSASSLNLDVAGITVPTTLTVDDSNVLMAKTIGHGTELELKANSASVATLTDSMVTVKKPTTFNDDVSIDTTKALVLDTLTAIGSGTLTVTASTLALTGGATVSTTLGVTGLTSLTDATLSGTLIAPTTNVGTALNVHQIGEYTGGSGITVANDLNVNSDIVINPTNHLQTNTVQSTGSLTLTGNSVLLNTDAVTLGSTSDIDIAFTATEAVVTANEDLIMKTLSNTDFIDLQIAGSSRVKVEDAVVTLGGAGASVTGILDVGGTLDVTGLTTLVDVDASGDLTADNADIASTLKTDSIDLHSGSLLTITPATHITGAVDLDATLLVDGNLTVGTGSFINTETLQSGNTGTGSLSVKGAAIDLESDDITLGVTSTLGMIYGASITATASDPLSIKGLENVVIEAASTKTVDLQINNASVLQVAGASVTISQPTTLTAITASGAAIFNGAATFNAGVTLPTGTTAVDIDVSGGTGVKTDKLTEHTATNGITVTSDLLVVSSKYVDTAAVKSNGGASALSLTGSTVTVTATDVDLSTDDVTLGLASTLQLDFNGAATTATASAGLVVNLSDDTDVIAFQIDTDPKVTIGDALVTIAAASTSVSALTVGSTLGVSGTASLADVSVSGTLSAATVDFTTIKADDIYESTNANGIHVHDNLETTADITLTGSTLHTATIASSAALTLNPLTASYVEMTTDTVKMGVTSTLNTIFTSTHATSTASKSLVSTTSLNTESIDFQIATASRLKVQDAGTTVTGTLGVSGAATLDSAVITNTLDVDSVDVTTDLKTDAINLHSGTQLTITAATLSVVGALDVSSNIELPSGYVETANIQGLSGTGAITLTGSSLTLTTNQVTTGVLSTLSISHDASNVIANASKQLKLTSDEHVMVSAATGSKVILQNNGNAKIEVEDTITTIHENADLKSDLNVDGHTDVTTLIASAGISATTISMSGALSVDTIQEGTGGVGIGVVDDVTIQAGKTLNVSLMDCGSSAMSVNSGSLILSEDGVASTLTFDYTGSETSVTSSSNLTLDAGGTSMSLEVGGSPEAVITSGQVEISNALKVAAISNDSGIVITTGSSAGLNFSIGTNQWLSLTSSSLTWTLGYSSGDSTWKMQFDHQKMAIQEVLNATIDLDNDTNIFTVSTNGASRLAVTKAYAEFNTDAVTFNTSSGVTMSDLTLASLTAASTDITLNDDLVVSDGFTINGGGLVNFALDDTGSGNTQTVTFKSTSDTIFLKSTRPISLDTTDVLVTGNLAVNSGVLYAATITGAAAGPLTIGATTTSLTSGTIELGEDAARLLTLTTSSTVALASSDDLTLSATGAIVINADSGNDVSLTVGGSTVASFATGSIGITGALSVSATITASGIIKGGSLKSDSIVEDTTAGITMTGTQLSLDSDSVYLGTASTSKLWVDSSSSTALSVVSNASSTLTISSLGSLILGIGGAPTAIVTVDSDGVDIAGDMSATGTLSAASLTTLSTGSTKAVSMKRVEFGMYYTGATATSTVRLSYDDAGTARHLMHVTTNKVAMMGSYTCFPGGGGAFTATPVHGLVDDPDLSLGASAFFLNPVTGYSELQVTVANLDGGCAGTGEGYLYVTASICVFDTATAAGVVTGVDTYELLVSSA</sequence>
<feature type="signal peptide" evidence="1">
    <location>
        <begin position="1"/>
        <end position="18"/>
    </location>
</feature>
<proteinExistence type="predicted"/>
<dbReference type="Proteomes" id="UP000265618">
    <property type="component" value="Unassembled WGS sequence"/>
</dbReference>